<keyword evidence="3" id="KW-0520">NAD</keyword>
<dbReference type="PANTHER" id="PTHR10572:SF24">
    <property type="entry name" value="3-HYDROXY-3-METHYLGLUTARYL-COENZYME A REDUCTASE"/>
    <property type="match status" value="1"/>
</dbReference>
<dbReference type="PANTHER" id="PTHR10572">
    <property type="entry name" value="3-HYDROXY-3-METHYLGLUTARYL-COENZYME A REDUCTASE"/>
    <property type="match status" value="1"/>
</dbReference>
<comment type="caution">
    <text evidence="4">The sequence shown here is derived from an EMBL/GenBank/DDBJ whole genome shotgun (WGS) entry which is preliminary data.</text>
</comment>
<evidence type="ECO:0000256" key="2">
    <source>
        <dbReference type="ARBA" id="ARBA00023002"/>
    </source>
</evidence>
<dbReference type="InterPro" id="IPR023076">
    <property type="entry name" value="HMG_CoA_Rdtase_CS"/>
</dbReference>
<accession>A0ABW4JAB9</accession>
<dbReference type="SUPFAM" id="SSF55035">
    <property type="entry name" value="NAD-binding domain of HMG-CoA reductase"/>
    <property type="match status" value="1"/>
</dbReference>
<dbReference type="InterPro" id="IPR004553">
    <property type="entry name" value="HMG_CoA_Rdtase_bac-typ"/>
</dbReference>
<dbReference type="RefSeq" id="WP_164507055.1">
    <property type="nucleotide sequence ID" value="NZ_JBHTOP010000028.1"/>
</dbReference>
<dbReference type="PRINTS" id="PR00071">
    <property type="entry name" value="HMGCOARDTASE"/>
</dbReference>
<evidence type="ECO:0000313" key="5">
    <source>
        <dbReference type="Proteomes" id="UP001597267"/>
    </source>
</evidence>
<organism evidence="4 5">
    <name type="scientific">Agrilactobacillus yilanensis</name>
    <dbReference type="NCBI Taxonomy" id="2485997"/>
    <lineage>
        <taxon>Bacteria</taxon>
        <taxon>Bacillati</taxon>
        <taxon>Bacillota</taxon>
        <taxon>Bacilli</taxon>
        <taxon>Lactobacillales</taxon>
        <taxon>Lactobacillaceae</taxon>
        <taxon>Agrilactobacillus</taxon>
    </lineage>
</organism>
<dbReference type="PROSITE" id="PS50065">
    <property type="entry name" value="HMG_COA_REDUCTASE_4"/>
    <property type="match status" value="1"/>
</dbReference>
<dbReference type="InterPro" id="IPR023074">
    <property type="entry name" value="HMG_CoA_Rdtase_cat_sf"/>
</dbReference>
<protein>
    <recommendedName>
        <fullName evidence="3">3-hydroxy-3-methylglutaryl coenzyme A reductase</fullName>
        <shortName evidence="3">HMG-CoA reductase</shortName>
        <ecNumber evidence="3">1.1.1.88</ecNumber>
    </recommendedName>
</protein>
<dbReference type="Gene3D" id="1.10.8.660">
    <property type="match status" value="1"/>
</dbReference>
<comment type="pathway">
    <text evidence="3">Metabolic intermediate metabolism; (R)-mevalonate degradation; (S)-3-hydroxy-3-methylglutaryl-CoA from (R)-mevalonate: step 1/1.</text>
</comment>
<keyword evidence="5" id="KW-1185">Reference proteome</keyword>
<keyword evidence="2 3" id="KW-0560">Oxidoreductase</keyword>
<dbReference type="EMBL" id="JBHTOP010000028">
    <property type="protein sequence ID" value="MFD1672994.1"/>
    <property type="molecule type" value="Genomic_DNA"/>
</dbReference>
<comment type="similarity">
    <text evidence="1 3">Belongs to the HMG-CoA reductase family.</text>
</comment>
<dbReference type="Pfam" id="PF00368">
    <property type="entry name" value="HMG-CoA_red"/>
    <property type="match status" value="1"/>
</dbReference>
<evidence type="ECO:0000313" key="4">
    <source>
        <dbReference type="EMBL" id="MFD1672994.1"/>
    </source>
</evidence>
<gene>
    <name evidence="4" type="ORF">ACFQ5M_12910</name>
</gene>
<dbReference type="GO" id="GO:0140643">
    <property type="term" value="F:hydroxymethylglutaryl-CoA reductase (NADH) activity"/>
    <property type="evidence" value="ECO:0007669"/>
    <property type="project" value="UniProtKB-EC"/>
</dbReference>
<evidence type="ECO:0000256" key="1">
    <source>
        <dbReference type="ARBA" id="ARBA00007661"/>
    </source>
</evidence>
<comment type="catalytic activity">
    <reaction evidence="3">
        <text>(R)-mevalonate + 2 NAD(+) + CoA = (3S)-3-hydroxy-3-methylglutaryl-CoA + 2 NADH + 2 H(+)</text>
        <dbReference type="Rhea" id="RHEA:14833"/>
        <dbReference type="ChEBI" id="CHEBI:15378"/>
        <dbReference type="ChEBI" id="CHEBI:36464"/>
        <dbReference type="ChEBI" id="CHEBI:43074"/>
        <dbReference type="ChEBI" id="CHEBI:57287"/>
        <dbReference type="ChEBI" id="CHEBI:57540"/>
        <dbReference type="ChEBI" id="CHEBI:57945"/>
        <dbReference type="EC" id="1.1.1.88"/>
    </reaction>
</comment>
<dbReference type="InterPro" id="IPR002202">
    <property type="entry name" value="HMG_CoA_Rdtase"/>
</dbReference>
<evidence type="ECO:0000256" key="3">
    <source>
        <dbReference type="RuleBase" id="RU361219"/>
    </source>
</evidence>
<reference evidence="5" key="1">
    <citation type="journal article" date="2019" name="Int. J. Syst. Evol. Microbiol.">
        <title>The Global Catalogue of Microorganisms (GCM) 10K type strain sequencing project: providing services to taxonomists for standard genome sequencing and annotation.</title>
        <authorList>
            <consortium name="The Broad Institute Genomics Platform"/>
            <consortium name="The Broad Institute Genome Sequencing Center for Infectious Disease"/>
            <person name="Wu L."/>
            <person name="Ma J."/>
        </authorList>
    </citation>
    <scope>NUCLEOTIDE SEQUENCE [LARGE SCALE GENOMIC DNA]</scope>
    <source>
        <strain evidence="5">CCM 8896</strain>
    </source>
</reference>
<name>A0ABW4JAB9_9LACO</name>
<dbReference type="SUPFAM" id="SSF56542">
    <property type="entry name" value="Substrate-binding domain of HMG-CoA reductase"/>
    <property type="match status" value="1"/>
</dbReference>
<dbReference type="Gene3D" id="3.90.770.10">
    <property type="entry name" value="3-hydroxy-3-methylglutaryl-coenzyme A Reductase, Chain A, domain 2"/>
    <property type="match status" value="2"/>
</dbReference>
<dbReference type="PROSITE" id="PS01192">
    <property type="entry name" value="HMG_COA_REDUCTASE_3"/>
    <property type="match status" value="1"/>
</dbReference>
<dbReference type="Proteomes" id="UP001597267">
    <property type="component" value="Unassembled WGS sequence"/>
</dbReference>
<dbReference type="InterPro" id="IPR009023">
    <property type="entry name" value="HMG_CoA_Rdtase_NAD(P)-bd_sf"/>
</dbReference>
<dbReference type="CDD" id="cd00644">
    <property type="entry name" value="HMG-CoA_reductase_classII"/>
    <property type="match status" value="1"/>
</dbReference>
<dbReference type="EC" id="1.1.1.88" evidence="3"/>
<proteinExistence type="inferred from homology"/>
<sequence>MKFYQLSREQRLDALKASGDLDTQSYELMLKNQPIPAEIAANMVENQITQYALPEGVVQDVLINGTCYQIPLVTEEPSVIAAANNSAKLVRQWGGFQVTAKRGGLIGQIVFDHVSDIETKAQLLKTKADEIQAIAASAYPSILKRGGGLRQQKVTIVGQDFLKLELLVDTKAAMGANMVNSICEAVAQAASQWLQQPPLLAILSNHALEDLTTVTLKLPVTALTRGHLSGQTVAQRIVAATEFAQLDINRAVTHNKGIMNGAIGVVQGYGNDTRAISAGIHSYAAQSGQYQPLSQWRLVDTDLIGQLTLPLPIGAVGGSIGIVPLAKANQQLGQATDPLIMQAQIATIGLASNLAALRALVTEGIQKGHMHLQYKALAIQAGATGSEIDWLQNALSQQPIVNLAIARQLLVEKSKTEKSATHDHRN</sequence>
<dbReference type="NCBIfam" id="TIGR00532">
    <property type="entry name" value="HMG_CoA_R_NAD"/>
    <property type="match status" value="1"/>
</dbReference>
<dbReference type="InterPro" id="IPR009029">
    <property type="entry name" value="HMG_CoA_Rdtase_sub-bd_dom_sf"/>
</dbReference>